<sequence length="272" mass="30280">MSGSSRIIQRHHATRVNSIKDFTNIFASHISSGPNSSQQSSNLAQTQAHKSFGNPNQSPRKSQSQRSPSYNQKRASGTCIGIIHQQPYKPNDEDIDMDNPPRPCPHSPFRQQANHALSTLYTTRDKLASLSAHLAKSLDNTTNYEQQFAKTEFRSPDIDQICAFFGPLFAAVHMSIAHLCTYLSGGEQAANNLLGMEHWPSDSEIQFVKTVDNICNAYEPIVHLEKAMDATIFSPRSMRAVVWKGYVEALVTWRDFVARHMGGLCNLCTAQG</sequence>
<organism evidence="2 3">
    <name type="scientific">Apodospora peruviana</name>
    <dbReference type="NCBI Taxonomy" id="516989"/>
    <lineage>
        <taxon>Eukaryota</taxon>
        <taxon>Fungi</taxon>
        <taxon>Dikarya</taxon>
        <taxon>Ascomycota</taxon>
        <taxon>Pezizomycotina</taxon>
        <taxon>Sordariomycetes</taxon>
        <taxon>Sordariomycetidae</taxon>
        <taxon>Sordariales</taxon>
        <taxon>Lasiosphaeriaceae</taxon>
        <taxon>Apodospora</taxon>
    </lineage>
</organism>
<accession>A0AAE0HWV1</accession>
<name>A0AAE0HWV1_9PEZI</name>
<proteinExistence type="predicted"/>
<gene>
    <name evidence="2" type="ORF">B0H66DRAFT_537566</name>
</gene>
<evidence type="ECO:0000313" key="2">
    <source>
        <dbReference type="EMBL" id="KAK3314319.1"/>
    </source>
</evidence>
<comment type="caution">
    <text evidence="2">The sequence shown here is derived from an EMBL/GenBank/DDBJ whole genome shotgun (WGS) entry which is preliminary data.</text>
</comment>
<dbReference type="AlphaFoldDB" id="A0AAE0HWV1"/>
<evidence type="ECO:0000313" key="3">
    <source>
        <dbReference type="Proteomes" id="UP001283341"/>
    </source>
</evidence>
<evidence type="ECO:0000256" key="1">
    <source>
        <dbReference type="SAM" id="MobiDB-lite"/>
    </source>
</evidence>
<dbReference type="Proteomes" id="UP001283341">
    <property type="component" value="Unassembled WGS sequence"/>
</dbReference>
<reference evidence="2" key="1">
    <citation type="journal article" date="2023" name="Mol. Phylogenet. Evol.">
        <title>Genome-scale phylogeny and comparative genomics of the fungal order Sordariales.</title>
        <authorList>
            <person name="Hensen N."/>
            <person name="Bonometti L."/>
            <person name="Westerberg I."/>
            <person name="Brannstrom I.O."/>
            <person name="Guillou S."/>
            <person name="Cros-Aarteil S."/>
            <person name="Calhoun S."/>
            <person name="Haridas S."/>
            <person name="Kuo A."/>
            <person name="Mondo S."/>
            <person name="Pangilinan J."/>
            <person name="Riley R."/>
            <person name="LaButti K."/>
            <person name="Andreopoulos B."/>
            <person name="Lipzen A."/>
            <person name="Chen C."/>
            <person name="Yan M."/>
            <person name="Daum C."/>
            <person name="Ng V."/>
            <person name="Clum A."/>
            <person name="Steindorff A."/>
            <person name="Ohm R.A."/>
            <person name="Martin F."/>
            <person name="Silar P."/>
            <person name="Natvig D.O."/>
            <person name="Lalanne C."/>
            <person name="Gautier V."/>
            <person name="Ament-Velasquez S.L."/>
            <person name="Kruys A."/>
            <person name="Hutchinson M.I."/>
            <person name="Powell A.J."/>
            <person name="Barry K."/>
            <person name="Miller A.N."/>
            <person name="Grigoriev I.V."/>
            <person name="Debuchy R."/>
            <person name="Gladieux P."/>
            <person name="Hiltunen Thoren M."/>
            <person name="Johannesson H."/>
        </authorList>
    </citation>
    <scope>NUCLEOTIDE SEQUENCE</scope>
    <source>
        <strain evidence="2">CBS 118394</strain>
    </source>
</reference>
<feature type="compositionally biased region" description="Low complexity" evidence="1">
    <location>
        <begin position="54"/>
        <end position="69"/>
    </location>
</feature>
<feature type="compositionally biased region" description="Low complexity" evidence="1">
    <location>
        <begin position="30"/>
        <end position="42"/>
    </location>
</feature>
<dbReference type="EMBL" id="JAUEDM010000007">
    <property type="protein sequence ID" value="KAK3314319.1"/>
    <property type="molecule type" value="Genomic_DNA"/>
</dbReference>
<keyword evidence="3" id="KW-1185">Reference proteome</keyword>
<feature type="region of interest" description="Disordered" evidence="1">
    <location>
        <begin position="30"/>
        <end position="76"/>
    </location>
</feature>
<protein>
    <submittedName>
        <fullName evidence="2">Uncharacterized protein</fullName>
    </submittedName>
</protein>
<reference evidence="2" key="2">
    <citation type="submission" date="2023-06" db="EMBL/GenBank/DDBJ databases">
        <authorList>
            <consortium name="Lawrence Berkeley National Laboratory"/>
            <person name="Haridas S."/>
            <person name="Hensen N."/>
            <person name="Bonometti L."/>
            <person name="Westerberg I."/>
            <person name="Brannstrom I.O."/>
            <person name="Guillou S."/>
            <person name="Cros-Aarteil S."/>
            <person name="Calhoun S."/>
            <person name="Kuo A."/>
            <person name="Mondo S."/>
            <person name="Pangilinan J."/>
            <person name="Riley R."/>
            <person name="Labutti K."/>
            <person name="Andreopoulos B."/>
            <person name="Lipzen A."/>
            <person name="Chen C."/>
            <person name="Yanf M."/>
            <person name="Daum C."/>
            <person name="Ng V."/>
            <person name="Clum A."/>
            <person name="Steindorff A."/>
            <person name="Ohm R."/>
            <person name="Martin F."/>
            <person name="Silar P."/>
            <person name="Natvig D."/>
            <person name="Lalanne C."/>
            <person name="Gautier V."/>
            <person name="Ament-Velasquez S.L."/>
            <person name="Kruys A."/>
            <person name="Hutchinson M.I."/>
            <person name="Powell A.J."/>
            <person name="Barry K."/>
            <person name="Miller A.N."/>
            <person name="Grigoriev I.V."/>
            <person name="Debuchy R."/>
            <person name="Gladieux P."/>
            <person name="Thoren M.H."/>
            <person name="Johannesson H."/>
        </authorList>
    </citation>
    <scope>NUCLEOTIDE SEQUENCE</scope>
    <source>
        <strain evidence="2">CBS 118394</strain>
    </source>
</reference>